<reference evidence="2" key="1">
    <citation type="journal article" date="2019" name="Int. J. Syst. Evol. Microbiol.">
        <title>The Global Catalogue of Microorganisms (GCM) 10K type strain sequencing project: providing services to taxonomists for standard genome sequencing and annotation.</title>
        <authorList>
            <consortium name="The Broad Institute Genomics Platform"/>
            <consortium name="The Broad Institute Genome Sequencing Center for Infectious Disease"/>
            <person name="Wu L."/>
            <person name="Ma J."/>
        </authorList>
    </citation>
    <scope>NUCLEOTIDE SEQUENCE [LARGE SCALE GENOMIC DNA]</scope>
    <source>
        <strain evidence="2">JCM 11444</strain>
    </source>
</reference>
<evidence type="ECO:0000313" key="2">
    <source>
        <dbReference type="Proteomes" id="UP001500418"/>
    </source>
</evidence>
<gene>
    <name evidence="1" type="ORF">GCM10009575_036390</name>
</gene>
<keyword evidence="2" id="KW-1185">Reference proteome</keyword>
<organism evidence="1 2">
    <name type="scientific">Streptomyces rhizosphaericus</name>
    <dbReference type="NCBI Taxonomy" id="114699"/>
    <lineage>
        <taxon>Bacteria</taxon>
        <taxon>Bacillati</taxon>
        <taxon>Actinomycetota</taxon>
        <taxon>Actinomycetes</taxon>
        <taxon>Kitasatosporales</taxon>
        <taxon>Streptomycetaceae</taxon>
        <taxon>Streptomyces</taxon>
        <taxon>Streptomyces violaceusniger group</taxon>
    </lineage>
</organism>
<proteinExistence type="predicted"/>
<evidence type="ECO:0000313" key="1">
    <source>
        <dbReference type="EMBL" id="GAA0931417.1"/>
    </source>
</evidence>
<dbReference type="EMBL" id="BAAAID010000020">
    <property type="protein sequence ID" value="GAA0931417.1"/>
    <property type="molecule type" value="Genomic_DNA"/>
</dbReference>
<name>A0ABP4A6V1_9ACTN</name>
<comment type="caution">
    <text evidence="1">The sequence shown here is derived from an EMBL/GenBank/DDBJ whole genome shotgun (WGS) entry which is preliminary data.</text>
</comment>
<protein>
    <submittedName>
        <fullName evidence="1">Uncharacterized protein</fullName>
    </submittedName>
</protein>
<dbReference type="Proteomes" id="UP001500418">
    <property type="component" value="Unassembled WGS sequence"/>
</dbReference>
<accession>A0ABP4A6V1</accession>
<sequence>MTTNAEQWTPPPTGADPTALPAGKWWDAVRVPEDIGEYALDILGAQSGAVIKDRCNTLYWLIKPRSADSWNLHRVSVLGETEGAATYLGVPSVDRLARPGSHWRVPFIRDGWLTDPRPLYKALICALLAEPNDDQKGAR</sequence>